<dbReference type="RefSeq" id="WP_379849768.1">
    <property type="nucleotide sequence ID" value="NZ_JBHSMA010000012.1"/>
</dbReference>
<proteinExistence type="predicted"/>
<gene>
    <name evidence="1" type="ORF">ACFPMF_23680</name>
</gene>
<reference evidence="2" key="1">
    <citation type="journal article" date="2019" name="Int. J. Syst. Evol. Microbiol.">
        <title>The Global Catalogue of Microorganisms (GCM) 10K type strain sequencing project: providing services to taxonomists for standard genome sequencing and annotation.</title>
        <authorList>
            <consortium name="The Broad Institute Genomics Platform"/>
            <consortium name="The Broad Institute Genome Sequencing Center for Infectious Disease"/>
            <person name="Wu L."/>
            <person name="Ma J."/>
        </authorList>
    </citation>
    <scope>NUCLEOTIDE SEQUENCE [LARGE SCALE GENOMIC DNA]</scope>
    <source>
        <strain evidence="2">CCUG 55250</strain>
    </source>
</reference>
<evidence type="ECO:0000313" key="2">
    <source>
        <dbReference type="Proteomes" id="UP001596106"/>
    </source>
</evidence>
<accession>A0ABW0IFW5</accession>
<keyword evidence="2" id="KW-1185">Reference proteome</keyword>
<name>A0ABW0IFW5_9BACT</name>
<comment type="caution">
    <text evidence="1">The sequence shown here is derived from an EMBL/GenBank/DDBJ whole genome shotgun (WGS) entry which is preliminary data.</text>
</comment>
<protein>
    <submittedName>
        <fullName evidence="1">Uncharacterized protein</fullName>
    </submittedName>
</protein>
<dbReference type="Proteomes" id="UP001596106">
    <property type="component" value="Unassembled WGS sequence"/>
</dbReference>
<sequence length="79" mass="9297">MSDPSKKKVEAIYHRHAEPFIDYFETAETAIQFMEQGLESKEIQPVAVIANYKVVWRHHNNRGKAYTDDFIKETRSRAQ</sequence>
<organism evidence="1 2">
    <name type="scientific">Larkinella bovis</name>
    <dbReference type="NCBI Taxonomy" id="683041"/>
    <lineage>
        <taxon>Bacteria</taxon>
        <taxon>Pseudomonadati</taxon>
        <taxon>Bacteroidota</taxon>
        <taxon>Cytophagia</taxon>
        <taxon>Cytophagales</taxon>
        <taxon>Spirosomataceae</taxon>
        <taxon>Larkinella</taxon>
    </lineage>
</organism>
<evidence type="ECO:0000313" key="1">
    <source>
        <dbReference type="EMBL" id="MFC5412346.1"/>
    </source>
</evidence>
<dbReference type="EMBL" id="JBHSMA010000012">
    <property type="protein sequence ID" value="MFC5412346.1"/>
    <property type="molecule type" value="Genomic_DNA"/>
</dbReference>